<dbReference type="PROSITE" id="PS00092">
    <property type="entry name" value="N6_MTASE"/>
    <property type="match status" value="1"/>
</dbReference>
<dbReference type="Pfam" id="PF05175">
    <property type="entry name" value="MTS"/>
    <property type="match status" value="1"/>
</dbReference>
<dbReference type="InterPro" id="IPR050210">
    <property type="entry name" value="tRNA_Adenine-N(6)_MTase"/>
</dbReference>
<dbReference type="InterPro" id="IPR029063">
    <property type="entry name" value="SAM-dependent_MTases_sf"/>
</dbReference>
<evidence type="ECO:0000313" key="4">
    <source>
        <dbReference type="EMBL" id="MDK3073354.1"/>
    </source>
</evidence>
<protein>
    <submittedName>
        <fullName evidence="4">Methyltransferase</fullName>
    </submittedName>
</protein>
<dbReference type="CDD" id="cd02440">
    <property type="entry name" value="AdoMet_MTases"/>
    <property type="match status" value="1"/>
</dbReference>
<keyword evidence="1 4" id="KW-0489">Methyltransferase</keyword>
<keyword evidence="2" id="KW-0949">S-adenosyl-L-methionine</keyword>
<comment type="caution">
    <text evidence="4">The sequence shown here is derived from an EMBL/GenBank/DDBJ whole genome shotgun (WGS) entry which is preliminary data.</text>
</comment>
<keyword evidence="5" id="KW-1185">Reference proteome</keyword>
<dbReference type="GO" id="GO:0032259">
    <property type="term" value="P:methylation"/>
    <property type="evidence" value="ECO:0007669"/>
    <property type="project" value="UniProtKB-KW"/>
</dbReference>
<dbReference type="RefSeq" id="WP_284485294.1">
    <property type="nucleotide sequence ID" value="NZ_JASNJE010000009.1"/>
</dbReference>
<gene>
    <name evidence="4" type="ORF">QO034_09555</name>
</gene>
<name>A0ABT7FE11_9RHOB</name>
<reference evidence="4 5" key="1">
    <citation type="submission" date="2023-05" db="EMBL/GenBank/DDBJ databases">
        <title>Sedimentitalea sp. nov. JM2-8.</title>
        <authorList>
            <person name="Huang J."/>
        </authorList>
    </citation>
    <scope>NUCLEOTIDE SEQUENCE [LARGE SCALE GENOMIC DNA]</scope>
    <source>
        <strain evidence="4 5">JM2-8</strain>
    </source>
</reference>
<dbReference type="PANTHER" id="PTHR47739">
    <property type="entry name" value="TRNA1(VAL) (ADENINE(37)-N6)-METHYLTRANSFERASE"/>
    <property type="match status" value="1"/>
</dbReference>
<dbReference type="InterPro" id="IPR002052">
    <property type="entry name" value="DNA_methylase_N6_adenine_CS"/>
</dbReference>
<sequence length="257" mass="27522">MSLFADSELTRDAFLGGRLHLLQPRHGYRAGIDPVLLAASAPARAGQSVLDLGCGAGAALFCLAARMPGLTLWGVEFQPAYAELARRNAEINEISAHIVTADLTALPAGLRQMAFDHVLANPPYFRPASHSSARDTGRRLALGESATPLADWVSVAARRLAPKGYLHMIQRTDRLPDLLLACKDSLGSVEVLPLSARPGRAPDLVILRARKGGRAAFRLHAPCILHEGARHTADRDSYTASVAAVLRDAAPLAWGRH</sequence>
<evidence type="ECO:0000256" key="1">
    <source>
        <dbReference type="ARBA" id="ARBA00022603"/>
    </source>
</evidence>
<organism evidence="4 5">
    <name type="scientific">Sedimentitalea xiamensis</name>
    <dbReference type="NCBI Taxonomy" id="3050037"/>
    <lineage>
        <taxon>Bacteria</taxon>
        <taxon>Pseudomonadati</taxon>
        <taxon>Pseudomonadota</taxon>
        <taxon>Alphaproteobacteria</taxon>
        <taxon>Rhodobacterales</taxon>
        <taxon>Paracoccaceae</taxon>
        <taxon>Sedimentitalea</taxon>
    </lineage>
</organism>
<dbReference type="GO" id="GO:0008168">
    <property type="term" value="F:methyltransferase activity"/>
    <property type="evidence" value="ECO:0007669"/>
    <property type="project" value="UniProtKB-KW"/>
</dbReference>
<dbReference type="Gene3D" id="3.40.50.150">
    <property type="entry name" value="Vaccinia Virus protein VP39"/>
    <property type="match status" value="1"/>
</dbReference>
<keyword evidence="1 4" id="KW-0808">Transferase</keyword>
<evidence type="ECO:0000313" key="5">
    <source>
        <dbReference type="Proteomes" id="UP001227126"/>
    </source>
</evidence>
<feature type="domain" description="Methyltransferase small" evidence="3">
    <location>
        <begin position="36"/>
        <end position="128"/>
    </location>
</feature>
<accession>A0ABT7FE11</accession>
<dbReference type="PANTHER" id="PTHR47739:SF1">
    <property type="entry name" value="TRNA1(VAL) (ADENINE(37)-N6)-METHYLTRANSFERASE"/>
    <property type="match status" value="1"/>
</dbReference>
<proteinExistence type="predicted"/>
<evidence type="ECO:0000256" key="2">
    <source>
        <dbReference type="ARBA" id="ARBA00022691"/>
    </source>
</evidence>
<dbReference type="SUPFAM" id="SSF53335">
    <property type="entry name" value="S-adenosyl-L-methionine-dependent methyltransferases"/>
    <property type="match status" value="1"/>
</dbReference>
<dbReference type="Proteomes" id="UP001227126">
    <property type="component" value="Unassembled WGS sequence"/>
</dbReference>
<dbReference type="EMBL" id="JASNJE010000009">
    <property type="protein sequence ID" value="MDK3073354.1"/>
    <property type="molecule type" value="Genomic_DNA"/>
</dbReference>
<evidence type="ECO:0000259" key="3">
    <source>
        <dbReference type="Pfam" id="PF05175"/>
    </source>
</evidence>
<dbReference type="InterPro" id="IPR007848">
    <property type="entry name" value="Small_mtfrase_dom"/>
</dbReference>